<evidence type="ECO:0000313" key="16">
    <source>
        <dbReference type="Proteomes" id="UP001597119"/>
    </source>
</evidence>
<evidence type="ECO:0000256" key="1">
    <source>
        <dbReference type="ARBA" id="ARBA00000085"/>
    </source>
</evidence>
<feature type="transmembrane region" description="Helical" evidence="12">
    <location>
        <begin position="128"/>
        <end position="147"/>
    </location>
</feature>
<keyword evidence="6" id="KW-0547">Nucleotide-binding</keyword>
<feature type="transmembrane region" description="Helical" evidence="12">
    <location>
        <begin position="191"/>
        <end position="209"/>
    </location>
</feature>
<dbReference type="GO" id="GO:0005524">
    <property type="term" value="F:ATP binding"/>
    <property type="evidence" value="ECO:0007669"/>
    <property type="project" value="UniProtKB-KW"/>
</dbReference>
<evidence type="ECO:0000256" key="4">
    <source>
        <dbReference type="ARBA" id="ARBA00022679"/>
    </source>
</evidence>
<evidence type="ECO:0000256" key="2">
    <source>
        <dbReference type="ARBA" id="ARBA00004141"/>
    </source>
</evidence>
<dbReference type="InterPro" id="IPR004358">
    <property type="entry name" value="Sig_transdc_His_kin-like_C"/>
</dbReference>
<evidence type="ECO:0000256" key="11">
    <source>
        <dbReference type="ARBA" id="ARBA00023136"/>
    </source>
</evidence>
<dbReference type="InterPro" id="IPR035965">
    <property type="entry name" value="PAS-like_dom_sf"/>
</dbReference>
<dbReference type="Proteomes" id="UP001597119">
    <property type="component" value="Unassembled WGS sequence"/>
</dbReference>
<evidence type="ECO:0000259" key="14">
    <source>
        <dbReference type="PROSITE" id="PS50112"/>
    </source>
</evidence>
<dbReference type="InterPro" id="IPR036890">
    <property type="entry name" value="HATPase_C_sf"/>
</dbReference>
<dbReference type="SUPFAM" id="SSF55874">
    <property type="entry name" value="ATPase domain of HSP90 chaperone/DNA topoisomerase II/histidine kinase"/>
    <property type="match status" value="1"/>
</dbReference>
<comment type="subcellular location">
    <subcellularLocation>
        <location evidence="2">Membrane</location>
        <topology evidence="2">Multi-pass membrane protein</topology>
    </subcellularLocation>
</comment>
<comment type="catalytic activity">
    <reaction evidence="1">
        <text>ATP + protein L-histidine = ADP + protein N-phospho-L-histidine.</text>
        <dbReference type="EC" id="2.7.13.3"/>
    </reaction>
</comment>
<dbReference type="SUPFAM" id="SSF55785">
    <property type="entry name" value="PYP-like sensor domain (PAS domain)"/>
    <property type="match status" value="1"/>
</dbReference>
<feature type="transmembrane region" description="Helical" evidence="12">
    <location>
        <begin position="36"/>
        <end position="56"/>
    </location>
</feature>
<evidence type="ECO:0000256" key="12">
    <source>
        <dbReference type="SAM" id="Phobius"/>
    </source>
</evidence>
<accession>A0ABD6CG85</accession>
<dbReference type="InterPro" id="IPR050351">
    <property type="entry name" value="BphY/WalK/GraS-like"/>
</dbReference>
<dbReference type="InterPro" id="IPR005467">
    <property type="entry name" value="His_kinase_dom"/>
</dbReference>
<gene>
    <name evidence="15" type="ORF">ACFR9U_15705</name>
</gene>
<evidence type="ECO:0000256" key="3">
    <source>
        <dbReference type="ARBA" id="ARBA00012438"/>
    </source>
</evidence>
<keyword evidence="11 12" id="KW-0472">Membrane</keyword>
<comment type="caution">
    <text evidence="15">The sequence shown here is derived from an EMBL/GenBank/DDBJ whole genome shotgun (WGS) entry which is preliminary data.</text>
</comment>
<keyword evidence="7" id="KW-0418">Kinase</keyword>
<dbReference type="Gene3D" id="3.30.450.20">
    <property type="entry name" value="PAS domain"/>
    <property type="match status" value="1"/>
</dbReference>
<feature type="transmembrane region" description="Helical" evidence="12">
    <location>
        <begin position="62"/>
        <end position="83"/>
    </location>
</feature>
<feature type="transmembrane region" description="Helical" evidence="12">
    <location>
        <begin position="159"/>
        <end position="179"/>
    </location>
</feature>
<evidence type="ECO:0000256" key="9">
    <source>
        <dbReference type="ARBA" id="ARBA00022989"/>
    </source>
</evidence>
<keyword evidence="16" id="KW-1185">Reference proteome</keyword>
<evidence type="ECO:0000259" key="13">
    <source>
        <dbReference type="PROSITE" id="PS50109"/>
    </source>
</evidence>
<dbReference type="PANTHER" id="PTHR42878">
    <property type="entry name" value="TWO-COMPONENT HISTIDINE KINASE"/>
    <property type="match status" value="1"/>
</dbReference>
<dbReference type="Pfam" id="PF13188">
    <property type="entry name" value="PAS_8"/>
    <property type="match status" value="1"/>
</dbReference>
<evidence type="ECO:0000256" key="10">
    <source>
        <dbReference type="ARBA" id="ARBA00023012"/>
    </source>
</evidence>
<organism evidence="15 16">
    <name type="scientific">Halorientalis brevis</name>
    <dbReference type="NCBI Taxonomy" id="1126241"/>
    <lineage>
        <taxon>Archaea</taxon>
        <taxon>Methanobacteriati</taxon>
        <taxon>Methanobacteriota</taxon>
        <taxon>Stenosarchaea group</taxon>
        <taxon>Halobacteria</taxon>
        <taxon>Halobacteriales</taxon>
        <taxon>Haloarculaceae</taxon>
        <taxon>Halorientalis</taxon>
    </lineage>
</organism>
<keyword evidence="10" id="KW-0902">Two-component regulatory system</keyword>
<feature type="domain" description="Histidine kinase" evidence="13">
    <location>
        <begin position="335"/>
        <end position="541"/>
    </location>
</feature>
<name>A0ABD6CG85_9EURY</name>
<protein>
    <recommendedName>
        <fullName evidence="3">histidine kinase</fullName>
        <ecNumber evidence="3">2.7.13.3</ecNumber>
    </recommendedName>
</protein>
<keyword evidence="5 12" id="KW-0812">Transmembrane</keyword>
<feature type="transmembrane region" description="Helical" evidence="12">
    <location>
        <begin position="6"/>
        <end position="24"/>
    </location>
</feature>
<keyword evidence="9 12" id="KW-1133">Transmembrane helix</keyword>
<dbReference type="PROSITE" id="PS50109">
    <property type="entry name" value="HIS_KIN"/>
    <property type="match status" value="1"/>
</dbReference>
<dbReference type="EMBL" id="JBHUDJ010000012">
    <property type="protein sequence ID" value="MFD1588428.1"/>
    <property type="molecule type" value="Genomic_DNA"/>
</dbReference>
<evidence type="ECO:0000313" key="15">
    <source>
        <dbReference type="EMBL" id="MFD1588428.1"/>
    </source>
</evidence>
<dbReference type="PRINTS" id="PR00344">
    <property type="entry name" value="BCTRLSENSOR"/>
</dbReference>
<dbReference type="SMART" id="SM00387">
    <property type="entry name" value="HATPase_c"/>
    <property type="match status" value="1"/>
</dbReference>
<evidence type="ECO:0000256" key="6">
    <source>
        <dbReference type="ARBA" id="ARBA00022741"/>
    </source>
</evidence>
<dbReference type="RefSeq" id="WP_247382111.1">
    <property type="nucleotide sequence ID" value="NZ_JALLGV010000014.1"/>
</dbReference>
<dbReference type="EC" id="2.7.13.3" evidence="3"/>
<dbReference type="InterPro" id="IPR000014">
    <property type="entry name" value="PAS"/>
</dbReference>
<evidence type="ECO:0000256" key="8">
    <source>
        <dbReference type="ARBA" id="ARBA00022840"/>
    </source>
</evidence>
<dbReference type="Pfam" id="PF02518">
    <property type="entry name" value="HATPase_c"/>
    <property type="match status" value="1"/>
</dbReference>
<feature type="transmembrane region" description="Helical" evidence="12">
    <location>
        <begin position="95"/>
        <end position="116"/>
    </location>
</feature>
<proteinExistence type="predicted"/>
<dbReference type="PROSITE" id="PS50112">
    <property type="entry name" value="PAS"/>
    <property type="match status" value="1"/>
</dbReference>
<dbReference type="GO" id="GO:0004673">
    <property type="term" value="F:protein histidine kinase activity"/>
    <property type="evidence" value="ECO:0007669"/>
    <property type="project" value="UniProtKB-EC"/>
</dbReference>
<dbReference type="AlphaFoldDB" id="A0ABD6CG85"/>
<dbReference type="CDD" id="cd00075">
    <property type="entry name" value="HATPase"/>
    <property type="match status" value="1"/>
</dbReference>
<keyword evidence="4" id="KW-0808">Transferase</keyword>
<dbReference type="Gene3D" id="3.30.565.10">
    <property type="entry name" value="Histidine kinase-like ATPase, C-terminal domain"/>
    <property type="match status" value="1"/>
</dbReference>
<evidence type="ECO:0000256" key="7">
    <source>
        <dbReference type="ARBA" id="ARBA00022777"/>
    </source>
</evidence>
<dbReference type="PANTHER" id="PTHR42878:SF7">
    <property type="entry name" value="SENSOR HISTIDINE KINASE GLRK"/>
    <property type="match status" value="1"/>
</dbReference>
<dbReference type="InterPro" id="IPR003594">
    <property type="entry name" value="HATPase_dom"/>
</dbReference>
<feature type="domain" description="PAS" evidence="14">
    <location>
        <begin position="226"/>
        <end position="266"/>
    </location>
</feature>
<dbReference type="GO" id="GO:0016020">
    <property type="term" value="C:membrane"/>
    <property type="evidence" value="ECO:0007669"/>
    <property type="project" value="UniProtKB-SubCell"/>
</dbReference>
<keyword evidence="8 15" id="KW-0067">ATP-binding</keyword>
<dbReference type="GO" id="GO:0000160">
    <property type="term" value="P:phosphorelay signal transduction system"/>
    <property type="evidence" value="ECO:0007669"/>
    <property type="project" value="UniProtKB-KW"/>
</dbReference>
<sequence length="549" mass="58366">MTTALLGVELVVTVVFVGLSVVAVQNRDRPGALSAGLLWLVFALLTCLLAASRAAILSRQTVVAALVIGWLVLVPLWAGFVFEYTGLGPAVTRRWLGLGTGYVIVTGATTEFAGALDGLVAQLLRVGSSLLQTGLVGVGLFGVFLLVQSAVTYDDLPNAQASVLSLSGTGVSLLLFSLGTVDPAEPTTLPPVVTGFLGVIAGGFAVGVFRYRLFSDTPGTGPLARRSVLEAMSESVVVVDREDRLVDANEAAEATLGIDPTRDAGRPIAAILGLSLDGIDTGTTTVPTPDGRRQFDVSESLLTNQHHETVGTSYLLQDVTDEQTQKQRLEVFNRVLRHNLRNNLDAVRGFAEVLSDGSLDDPTDVASRIQRTATDLAEIGETVERADRVMTQDTLTLQQVDLETLCDAVAAAIRERYDCQITVVTTATDPLVRTDRAVLRMPLFEVVENAVEHSDADVPTVTIEISRAGDSGQIAVRDDGPGIPDREQAVLLDGEETPLRHGKGVGLWFVSWAITRLGGDLSFEDVADAGSEVRLTVPDRAEGTDDDSK</sequence>
<evidence type="ECO:0000256" key="5">
    <source>
        <dbReference type="ARBA" id="ARBA00022692"/>
    </source>
</evidence>
<reference evidence="15 16" key="1">
    <citation type="journal article" date="2019" name="Int. J. Syst. Evol. Microbiol.">
        <title>The Global Catalogue of Microorganisms (GCM) 10K type strain sequencing project: providing services to taxonomists for standard genome sequencing and annotation.</title>
        <authorList>
            <consortium name="The Broad Institute Genomics Platform"/>
            <consortium name="The Broad Institute Genome Sequencing Center for Infectious Disease"/>
            <person name="Wu L."/>
            <person name="Ma J."/>
        </authorList>
    </citation>
    <scope>NUCLEOTIDE SEQUENCE [LARGE SCALE GENOMIC DNA]</scope>
    <source>
        <strain evidence="15 16">CGMCC 1.12125</strain>
    </source>
</reference>